<keyword evidence="3" id="KW-1185">Reference proteome</keyword>
<feature type="compositionally biased region" description="Polar residues" evidence="1">
    <location>
        <begin position="219"/>
        <end position="228"/>
    </location>
</feature>
<dbReference type="AlphaFoldDB" id="A0A388JM18"/>
<evidence type="ECO:0000256" key="1">
    <source>
        <dbReference type="SAM" id="MobiDB-lite"/>
    </source>
</evidence>
<comment type="caution">
    <text evidence="2">The sequence shown here is derived from an EMBL/GenBank/DDBJ whole genome shotgun (WGS) entry which is preliminary data.</text>
</comment>
<organism evidence="2 3">
    <name type="scientific">Chara braunii</name>
    <name type="common">Braun's stonewort</name>
    <dbReference type="NCBI Taxonomy" id="69332"/>
    <lineage>
        <taxon>Eukaryota</taxon>
        <taxon>Viridiplantae</taxon>
        <taxon>Streptophyta</taxon>
        <taxon>Charophyceae</taxon>
        <taxon>Charales</taxon>
        <taxon>Characeae</taxon>
        <taxon>Chara</taxon>
    </lineage>
</organism>
<sequence>MDDEGKDGDEGGASCVEDEVATKRLLVNGCDRLRTTKGRDEETGVFTLRLKSAMVGEGEEPGYANRVGGQTLREATGREDVGPTVVTGSPPATLSPPSPPLQLPTWPPPASPIGHLGNQSALRPYLSALLNKTSSLTPHPVPMIEAPSLSPQSGAGSEQGEDLVGSSLQPSFASGHDLQVGESQILLSQHSPILPGLIEGDIQGGKDSLQLSPSSSSSWGNRQDQVQVQGAAAAPSGAPTAGLEVQHGAYSNGTSAAPSGSSPEANPYGQIYYAPDLDRDNGALFNHPSVPLLFTPLLLYWTVLIRMSCDLYV</sequence>
<evidence type="ECO:0000313" key="3">
    <source>
        <dbReference type="Proteomes" id="UP000265515"/>
    </source>
</evidence>
<dbReference type="Gramene" id="GBG58847">
    <property type="protein sequence ID" value="GBG58847"/>
    <property type="gene ID" value="CBR_g246"/>
</dbReference>
<proteinExistence type="predicted"/>
<feature type="region of interest" description="Disordered" evidence="1">
    <location>
        <begin position="138"/>
        <end position="171"/>
    </location>
</feature>
<gene>
    <name evidence="2" type="ORF">CBR_g246</name>
</gene>
<feature type="compositionally biased region" description="Low complexity" evidence="1">
    <location>
        <begin position="208"/>
        <end position="218"/>
    </location>
</feature>
<evidence type="ECO:0000313" key="2">
    <source>
        <dbReference type="EMBL" id="GBG58847.1"/>
    </source>
</evidence>
<feature type="compositionally biased region" description="Low complexity" evidence="1">
    <location>
        <begin position="230"/>
        <end position="242"/>
    </location>
</feature>
<dbReference type="Proteomes" id="UP000265515">
    <property type="component" value="Unassembled WGS sequence"/>
</dbReference>
<feature type="region of interest" description="Disordered" evidence="1">
    <location>
        <begin position="57"/>
        <end position="101"/>
    </location>
</feature>
<name>A0A388JM18_CHABU</name>
<accession>A0A388JM18</accession>
<dbReference type="EMBL" id="BFEA01000001">
    <property type="protein sequence ID" value="GBG58847.1"/>
    <property type="molecule type" value="Genomic_DNA"/>
</dbReference>
<feature type="region of interest" description="Disordered" evidence="1">
    <location>
        <begin position="198"/>
        <end position="244"/>
    </location>
</feature>
<protein>
    <submittedName>
        <fullName evidence="2">Uncharacterized protein</fullName>
    </submittedName>
</protein>
<reference evidence="2 3" key="1">
    <citation type="journal article" date="2018" name="Cell">
        <title>The Chara Genome: Secondary Complexity and Implications for Plant Terrestrialization.</title>
        <authorList>
            <person name="Nishiyama T."/>
            <person name="Sakayama H."/>
            <person name="Vries J.D."/>
            <person name="Buschmann H."/>
            <person name="Saint-Marcoux D."/>
            <person name="Ullrich K.K."/>
            <person name="Haas F.B."/>
            <person name="Vanderstraeten L."/>
            <person name="Becker D."/>
            <person name="Lang D."/>
            <person name="Vosolsobe S."/>
            <person name="Rombauts S."/>
            <person name="Wilhelmsson P.K.I."/>
            <person name="Janitza P."/>
            <person name="Kern R."/>
            <person name="Heyl A."/>
            <person name="Rumpler F."/>
            <person name="Villalobos L.I.A.C."/>
            <person name="Clay J.M."/>
            <person name="Skokan R."/>
            <person name="Toyoda A."/>
            <person name="Suzuki Y."/>
            <person name="Kagoshima H."/>
            <person name="Schijlen E."/>
            <person name="Tajeshwar N."/>
            <person name="Catarino B."/>
            <person name="Hetherington A.J."/>
            <person name="Saltykova A."/>
            <person name="Bonnot C."/>
            <person name="Breuninger H."/>
            <person name="Symeonidi A."/>
            <person name="Radhakrishnan G.V."/>
            <person name="Van Nieuwerburgh F."/>
            <person name="Deforce D."/>
            <person name="Chang C."/>
            <person name="Karol K.G."/>
            <person name="Hedrich R."/>
            <person name="Ulvskov P."/>
            <person name="Glockner G."/>
            <person name="Delwiche C.F."/>
            <person name="Petrasek J."/>
            <person name="Van de Peer Y."/>
            <person name="Friml J."/>
            <person name="Beilby M."/>
            <person name="Dolan L."/>
            <person name="Kohara Y."/>
            <person name="Sugano S."/>
            <person name="Fujiyama A."/>
            <person name="Delaux P.-M."/>
            <person name="Quint M."/>
            <person name="TheiBen G."/>
            <person name="Hagemann M."/>
            <person name="Harholt J."/>
            <person name="Dunand C."/>
            <person name="Zachgo S."/>
            <person name="Langdale J."/>
            <person name="Maumus F."/>
            <person name="Straeten D.V.D."/>
            <person name="Gould S.B."/>
            <person name="Rensing S.A."/>
        </authorList>
    </citation>
    <scope>NUCLEOTIDE SEQUENCE [LARGE SCALE GENOMIC DNA]</scope>
    <source>
        <strain evidence="2 3">S276</strain>
    </source>
</reference>